<protein>
    <submittedName>
        <fullName evidence="1">Uncharacterized protein</fullName>
    </submittedName>
</protein>
<gene>
    <name evidence="1" type="ORF">FA95DRAFT_1609560</name>
</gene>
<reference evidence="1" key="2">
    <citation type="journal article" date="2022" name="New Phytol.">
        <title>Evolutionary transition to the ectomycorrhizal habit in the genomes of a hyperdiverse lineage of mushroom-forming fungi.</title>
        <authorList>
            <person name="Looney B."/>
            <person name="Miyauchi S."/>
            <person name="Morin E."/>
            <person name="Drula E."/>
            <person name="Courty P.E."/>
            <person name="Kohler A."/>
            <person name="Kuo A."/>
            <person name="LaButti K."/>
            <person name="Pangilinan J."/>
            <person name="Lipzen A."/>
            <person name="Riley R."/>
            <person name="Andreopoulos W."/>
            <person name="He G."/>
            <person name="Johnson J."/>
            <person name="Nolan M."/>
            <person name="Tritt A."/>
            <person name="Barry K.W."/>
            <person name="Grigoriev I.V."/>
            <person name="Nagy L.G."/>
            <person name="Hibbett D."/>
            <person name="Henrissat B."/>
            <person name="Matheny P.B."/>
            <person name="Labbe J."/>
            <person name="Martin F.M."/>
        </authorList>
    </citation>
    <scope>NUCLEOTIDE SEQUENCE</scope>
    <source>
        <strain evidence="1">FP105234-sp</strain>
    </source>
</reference>
<evidence type="ECO:0000313" key="2">
    <source>
        <dbReference type="Proteomes" id="UP000814033"/>
    </source>
</evidence>
<name>A0ACB8RGU1_9AGAM</name>
<organism evidence="1 2">
    <name type="scientific">Auriscalpium vulgare</name>
    <dbReference type="NCBI Taxonomy" id="40419"/>
    <lineage>
        <taxon>Eukaryota</taxon>
        <taxon>Fungi</taxon>
        <taxon>Dikarya</taxon>
        <taxon>Basidiomycota</taxon>
        <taxon>Agaricomycotina</taxon>
        <taxon>Agaricomycetes</taxon>
        <taxon>Russulales</taxon>
        <taxon>Auriscalpiaceae</taxon>
        <taxon>Auriscalpium</taxon>
    </lineage>
</organism>
<proteinExistence type="predicted"/>
<comment type="caution">
    <text evidence="1">The sequence shown here is derived from an EMBL/GenBank/DDBJ whole genome shotgun (WGS) entry which is preliminary data.</text>
</comment>
<keyword evidence="2" id="KW-1185">Reference proteome</keyword>
<dbReference type="EMBL" id="MU276028">
    <property type="protein sequence ID" value="KAI0043220.1"/>
    <property type="molecule type" value="Genomic_DNA"/>
</dbReference>
<dbReference type="Proteomes" id="UP000814033">
    <property type="component" value="Unassembled WGS sequence"/>
</dbReference>
<accession>A0ACB8RGU1</accession>
<evidence type="ECO:0000313" key="1">
    <source>
        <dbReference type="EMBL" id="KAI0043220.1"/>
    </source>
</evidence>
<reference evidence="1" key="1">
    <citation type="submission" date="2021-02" db="EMBL/GenBank/DDBJ databases">
        <authorList>
            <consortium name="DOE Joint Genome Institute"/>
            <person name="Ahrendt S."/>
            <person name="Looney B.P."/>
            <person name="Miyauchi S."/>
            <person name="Morin E."/>
            <person name="Drula E."/>
            <person name="Courty P.E."/>
            <person name="Chicoki N."/>
            <person name="Fauchery L."/>
            <person name="Kohler A."/>
            <person name="Kuo A."/>
            <person name="Labutti K."/>
            <person name="Pangilinan J."/>
            <person name="Lipzen A."/>
            <person name="Riley R."/>
            <person name="Andreopoulos W."/>
            <person name="He G."/>
            <person name="Johnson J."/>
            <person name="Barry K.W."/>
            <person name="Grigoriev I.V."/>
            <person name="Nagy L."/>
            <person name="Hibbett D."/>
            <person name="Henrissat B."/>
            <person name="Matheny P.B."/>
            <person name="Labbe J."/>
            <person name="Martin F."/>
        </authorList>
    </citation>
    <scope>NUCLEOTIDE SEQUENCE</scope>
    <source>
        <strain evidence="1">FP105234-sp</strain>
    </source>
</reference>
<sequence>MVRSARSSKTKPPAAVAPEQLTPGQKAAATRRANKEAKKRAAAAAAAAAAQASDTLVTTEAQASPLATSASSASSNSGALKRTAAGDLEKEDPKKKKTTGKDKVPRLVLDVGQATLMDTAQPAEYDPEEASDTENPTTTLSEAEEGLEEQDDEEELRELKKRHPTKFQEQIQHEAEQSVPNTVPNANNVVSEAHAQEPQDAAAVANIAEAVTEAASLEYDAHVSDAGGPLAAGIINAGLGPLPFAAWTNLMPAENVRIKLSDQHPLVQAVIRGAFGRLHVALLSTTGAFPNTPERAQTIRNCLIAAASAHLDYFEVRNRLQNDAGYATVVVE</sequence>